<comment type="subcellular location">
    <subcellularLocation>
        <location evidence="1">Nucleus</location>
    </subcellularLocation>
</comment>
<proteinExistence type="inferred from homology"/>
<dbReference type="FunFam" id="1.10.10.580:FF:000002">
    <property type="entry name" value="Sister chromatid cohesion 1 protein 4"/>
    <property type="match status" value="1"/>
</dbReference>
<dbReference type="Gene3D" id="1.10.10.580">
    <property type="entry name" value="Structural maintenance of chromosome 1. Chain E"/>
    <property type="match status" value="1"/>
</dbReference>
<gene>
    <name evidence="11" type="ORF">TAV2_LOCUS24374</name>
</gene>
<evidence type="ECO:0000256" key="8">
    <source>
        <dbReference type="SAM" id="MobiDB-lite"/>
    </source>
</evidence>
<dbReference type="Pfam" id="PF04824">
    <property type="entry name" value="Rad21_Rec8"/>
    <property type="match status" value="1"/>
</dbReference>
<comment type="similarity">
    <text evidence="2">Belongs to the rad21 family.</text>
</comment>
<dbReference type="InterPro" id="IPR036390">
    <property type="entry name" value="WH_DNA-bd_sf"/>
</dbReference>
<feature type="region of interest" description="Disordered" evidence="8">
    <location>
        <begin position="494"/>
        <end position="513"/>
    </location>
</feature>
<feature type="domain" description="Rad21/Rec8-like protein C-terminal eukaryotic" evidence="9">
    <location>
        <begin position="831"/>
        <end position="879"/>
    </location>
</feature>
<evidence type="ECO:0000259" key="10">
    <source>
        <dbReference type="Pfam" id="PF04825"/>
    </source>
</evidence>
<feature type="domain" description="Rad21/Rec8-like protein N-terminal" evidence="10">
    <location>
        <begin position="1"/>
        <end position="94"/>
    </location>
</feature>
<dbReference type="GO" id="GO:0007062">
    <property type="term" value="P:sister chromatid cohesion"/>
    <property type="evidence" value="ECO:0007669"/>
    <property type="project" value="InterPro"/>
</dbReference>
<keyword evidence="4" id="KW-0131">Cell cycle</keyword>
<dbReference type="InterPro" id="IPR039781">
    <property type="entry name" value="Rad21/Rec8-like"/>
</dbReference>
<dbReference type="GO" id="GO:1990414">
    <property type="term" value="P:replication-born double-strand break repair via sister chromatid exchange"/>
    <property type="evidence" value="ECO:0007669"/>
    <property type="project" value="TreeGrafter"/>
</dbReference>
<evidence type="ECO:0000256" key="6">
    <source>
        <dbReference type="ARBA" id="ARBA00023242"/>
    </source>
</evidence>
<evidence type="ECO:0000256" key="2">
    <source>
        <dbReference type="ARBA" id="ARBA00009870"/>
    </source>
</evidence>
<dbReference type="GO" id="GO:0051301">
    <property type="term" value="P:cell division"/>
    <property type="evidence" value="ECO:0007669"/>
    <property type="project" value="UniProtKB-KW"/>
</dbReference>
<accession>A0AAU9TBD5</accession>
<evidence type="ECO:0000256" key="1">
    <source>
        <dbReference type="ARBA" id="ARBA00004123"/>
    </source>
</evidence>
<dbReference type="EMBL" id="OU466863">
    <property type="protein sequence ID" value="CAH2080122.1"/>
    <property type="molecule type" value="Genomic_DNA"/>
</dbReference>
<dbReference type="PANTHER" id="PTHR12585:SF73">
    <property type="entry name" value="SISTER CHROMATID COHESION 1 PROTEIN 2"/>
    <property type="match status" value="1"/>
</dbReference>
<evidence type="ECO:0000256" key="5">
    <source>
        <dbReference type="ARBA" id="ARBA00022829"/>
    </source>
</evidence>
<keyword evidence="12" id="KW-1185">Reference proteome</keyword>
<dbReference type="InterPro" id="IPR006909">
    <property type="entry name" value="Rad21/Rec8_C_eu"/>
</dbReference>
<protein>
    <recommendedName>
        <fullName evidence="13">Sister chromatid cohesion 1 protein 2-like</fullName>
    </recommendedName>
</protein>
<evidence type="ECO:0000256" key="7">
    <source>
        <dbReference type="ARBA" id="ARBA00064543"/>
    </source>
</evidence>
<dbReference type="InterPro" id="IPR006910">
    <property type="entry name" value="Rad21_Rec8_N"/>
</dbReference>
<evidence type="ECO:0000256" key="4">
    <source>
        <dbReference type="ARBA" id="ARBA00022776"/>
    </source>
</evidence>
<dbReference type="PANTHER" id="PTHR12585">
    <property type="entry name" value="SCC1 / RAD21 FAMILY MEMBER"/>
    <property type="match status" value="1"/>
</dbReference>
<keyword evidence="5" id="KW-0159">Chromosome partition</keyword>
<name>A0AAU9TBD5_THLAR</name>
<keyword evidence="4" id="KW-0498">Mitosis</keyword>
<feature type="region of interest" description="Disordered" evidence="8">
    <location>
        <begin position="692"/>
        <end position="712"/>
    </location>
</feature>
<dbReference type="SUPFAM" id="SSF46785">
    <property type="entry name" value="Winged helix' DNA-binding domain"/>
    <property type="match status" value="1"/>
</dbReference>
<dbReference type="AlphaFoldDB" id="A0AAU9TBD5"/>
<dbReference type="CDD" id="cd21793">
    <property type="entry name" value="Rad21_Rec8_M_AtSYN1-like"/>
    <property type="match status" value="1"/>
</dbReference>
<dbReference type="Pfam" id="PF04825">
    <property type="entry name" value="Rad21_Rec8_N"/>
    <property type="match status" value="1"/>
</dbReference>
<keyword evidence="3" id="KW-0132">Cell division</keyword>
<dbReference type="Proteomes" id="UP000836841">
    <property type="component" value="Chromosome 7"/>
</dbReference>
<feature type="compositionally biased region" description="Basic and acidic residues" evidence="8">
    <location>
        <begin position="299"/>
        <end position="308"/>
    </location>
</feature>
<organism evidence="11 12">
    <name type="scientific">Thlaspi arvense</name>
    <name type="common">Field penny-cress</name>
    <dbReference type="NCBI Taxonomy" id="13288"/>
    <lineage>
        <taxon>Eukaryota</taxon>
        <taxon>Viridiplantae</taxon>
        <taxon>Streptophyta</taxon>
        <taxon>Embryophyta</taxon>
        <taxon>Tracheophyta</taxon>
        <taxon>Spermatophyta</taxon>
        <taxon>Magnoliopsida</taxon>
        <taxon>eudicotyledons</taxon>
        <taxon>Gunneridae</taxon>
        <taxon>Pentapetalae</taxon>
        <taxon>rosids</taxon>
        <taxon>malvids</taxon>
        <taxon>Brassicales</taxon>
        <taxon>Brassicaceae</taxon>
        <taxon>Thlaspideae</taxon>
        <taxon>Thlaspi</taxon>
    </lineage>
</organism>
<evidence type="ECO:0000259" key="9">
    <source>
        <dbReference type="Pfam" id="PF04824"/>
    </source>
</evidence>
<feature type="region of interest" description="Disordered" evidence="8">
    <location>
        <begin position="618"/>
        <end position="642"/>
    </location>
</feature>
<feature type="compositionally biased region" description="Basic and acidic residues" evidence="8">
    <location>
        <begin position="257"/>
        <end position="292"/>
    </location>
</feature>
<dbReference type="GO" id="GO:0003682">
    <property type="term" value="F:chromatin binding"/>
    <property type="evidence" value="ECO:0007669"/>
    <property type="project" value="TreeGrafter"/>
</dbReference>
<dbReference type="GO" id="GO:0007059">
    <property type="term" value="P:chromosome segregation"/>
    <property type="evidence" value="ECO:0007669"/>
    <property type="project" value="UniProtKB-KW"/>
</dbReference>
<sequence length="887" mass="99539">MFYSQCLVSRKGPLGAIWVAAYFFKKLKKSQVKDTHIPSSVDQILQNELDALTYRVLAYLLLGVVRIYSKKVDFLFDDCNKALIGVKDFVAKERNRENTNVPLPASTGFLSIDLPENFELDAFDLGVLEDFHGGNVKPQEDITLKDGNPETESMNQYYMERFDMEEDLVFTFQETFFAAHNETRHESFAHDMDIDPQNIRDANESSGDHQNASRHREDPESDDMLVEPNVSEDIRRAQEEEAVRETICGILQRLVDPHESSGDNLHRDGHIDHSVSEKTSAETSSEKIRHDGSVPSECKSPEAVHGIEEQPSGATRIDGEEEIPKMSTLEKPEPGSMSETRDMREGVEKHRGHHSDGEMTDFEMFHGSHKEPTETPEVNQVGLSSGTEKGFLSEGVEKLRGHSDGEMADFEMFHGSHKEPSETPEVHQVGLGDGTGKGFLSEGVEKLRGLSDGETTDFEMFHGSHKEPSETPEVHQVGLSNGTEKGFLSDMTFSEEEGKGSNANDTPVPVTPKAPSRLKISEGETSHQFSIIPTPAAKEPARVSRKRKCIIDDEVIIPNKVMKKMIEDPSKLVSKRKKLPRIDYSERSIKRLADPSRNVSSDLRLLFCQRVKLKEHDTTETPKAAKTAGRMKNSSLRKVGSHGNVFSSEQTENAREIMETPQAAALTELRVTVPETVGNNTEVAAETGTSSIATGRAHQTEVAPETPVKPAEPVEIAPETPARTSEQTEIAPETPVVSERVEMAPETPVRESISSRYFKDPETCERGLQVPSTSFDEHPYEDRKDLDAILMNEEVNTHATEDLQQETWSVRTRNVAKFLEKTFLEQMEKKEEKLSLLQLCRGRTQKESARLFYETLVLKTKGYLEVKQDHPYSDILLTRFTRQQEAC</sequence>
<keyword evidence="6" id="KW-0539">Nucleus</keyword>
<evidence type="ECO:0000256" key="3">
    <source>
        <dbReference type="ARBA" id="ARBA00022618"/>
    </source>
</evidence>
<evidence type="ECO:0000313" key="12">
    <source>
        <dbReference type="Proteomes" id="UP000836841"/>
    </source>
</evidence>
<feature type="region of interest" description="Disordered" evidence="8">
    <location>
        <begin position="197"/>
        <end position="226"/>
    </location>
</feature>
<evidence type="ECO:0000313" key="11">
    <source>
        <dbReference type="EMBL" id="CAH2080122.1"/>
    </source>
</evidence>
<evidence type="ECO:0008006" key="13">
    <source>
        <dbReference type="Google" id="ProtNLM"/>
    </source>
</evidence>
<comment type="subunit">
    <text evidence="7">Component of the cohesin complex.</text>
</comment>
<dbReference type="GO" id="GO:0008278">
    <property type="term" value="C:cohesin complex"/>
    <property type="evidence" value="ECO:0007669"/>
    <property type="project" value="InterPro"/>
</dbReference>
<dbReference type="InterPro" id="IPR023093">
    <property type="entry name" value="ScpA-like_C"/>
</dbReference>
<reference evidence="11 12" key="1">
    <citation type="submission" date="2022-03" db="EMBL/GenBank/DDBJ databases">
        <authorList>
            <person name="Nunn A."/>
            <person name="Chopra R."/>
            <person name="Nunn A."/>
            <person name="Contreras Garrido A."/>
        </authorList>
    </citation>
    <scope>NUCLEOTIDE SEQUENCE [LARGE SCALE GENOMIC DNA]</scope>
</reference>
<feature type="region of interest" description="Disordered" evidence="8">
    <location>
        <begin position="257"/>
        <end position="316"/>
    </location>
</feature>
<dbReference type="GO" id="GO:0005634">
    <property type="term" value="C:nucleus"/>
    <property type="evidence" value="ECO:0007669"/>
    <property type="project" value="UniProtKB-SubCell"/>
</dbReference>